<evidence type="ECO:0000313" key="2">
    <source>
        <dbReference type="Proteomes" id="UP001614391"/>
    </source>
</evidence>
<protein>
    <submittedName>
        <fullName evidence="1">Uncharacterized protein</fullName>
    </submittedName>
</protein>
<comment type="caution">
    <text evidence="1">The sequence shown here is derived from an EMBL/GenBank/DDBJ whole genome shotgun (WGS) entry which is preliminary data.</text>
</comment>
<name>A0ABW8D1Y8_STRBI</name>
<gene>
    <name evidence="1" type="ORF">ACIGW0_31455</name>
</gene>
<proteinExistence type="predicted"/>
<keyword evidence="2" id="KW-1185">Reference proteome</keyword>
<dbReference type="Proteomes" id="UP001614391">
    <property type="component" value="Unassembled WGS sequence"/>
</dbReference>
<accession>A0ABW8D1Y8</accession>
<evidence type="ECO:0000313" key="1">
    <source>
        <dbReference type="EMBL" id="MFI9123858.1"/>
    </source>
</evidence>
<dbReference type="RefSeq" id="WP_399621658.1">
    <property type="nucleotide sequence ID" value="NZ_JBITYT010000023.1"/>
</dbReference>
<organism evidence="1 2">
    <name type="scientific">Streptomyces bikiniensis</name>
    <dbReference type="NCBI Taxonomy" id="1896"/>
    <lineage>
        <taxon>Bacteria</taxon>
        <taxon>Bacillati</taxon>
        <taxon>Actinomycetota</taxon>
        <taxon>Actinomycetes</taxon>
        <taxon>Kitasatosporales</taxon>
        <taxon>Streptomycetaceae</taxon>
        <taxon>Streptomyces</taxon>
    </lineage>
</organism>
<dbReference type="EMBL" id="JBITYT010000023">
    <property type="protein sequence ID" value="MFI9123858.1"/>
    <property type="molecule type" value="Genomic_DNA"/>
</dbReference>
<sequence length="99" mass="11025">MSECPPGVHSIFDPCPGNCTAPLDEFDDLFDELWSMEYRITGDKPKAMEFARTFLARHAHVLAEWIREEFTDAHEAAQEVLSGTEAMLAADLIDPGVEA</sequence>
<reference evidence="1 2" key="1">
    <citation type="submission" date="2024-10" db="EMBL/GenBank/DDBJ databases">
        <title>The Natural Products Discovery Center: Release of the First 8490 Sequenced Strains for Exploring Actinobacteria Biosynthetic Diversity.</title>
        <authorList>
            <person name="Kalkreuter E."/>
            <person name="Kautsar S.A."/>
            <person name="Yang D."/>
            <person name="Bader C.D."/>
            <person name="Teijaro C.N."/>
            <person name="Fluegel L."/>
            <person name="Davis C.M."/>
            <person name="Simpson J.R."/>
            <person name="Lauterbach L."/>
            <person name="Steele A.D."/>
            <person name="Gui C."/>
            <person name="Meng S."/>
            <person name="Li G."/>
            <person name="Viehrig K."/>
            <person name="Ye F."/>
            <person name="Su P."/>
            <person name="Kiefer A.F."/>
            <person name="Nichols A."/>
            <person name="Cepeda A.J."/>
            <person name="Yan W."/>
            <person name="Fan B."/>
            <person name="Jiang Y."/>
            <person name="Adhikari A."/>
            <person name="Zheng C.-J."/>
            <person name="Schuster L."/>
            <person name="Cowan T.M."/>
            <person name="Smanski M.J."/>
            <person name="Chevrette M.G."/>
            <person name="De Carvalho L.P.S."/>
            <person name="Shen B."/>
        </authorList>
    </citation>
    <scope>NUCLEOTIDE SEQUENCE [LARGE SCALE GENOMIC DNA]</scope>
    <source>
        <strain evidence="1 2">NPDC053346</strain>
    </source>
</reference>